<dbReference type="CDD" id="cd19757">
    <property type="entry name" value="Bbox1"/>
    <property type="match status" value="1"/>
</dbReference>
<feature type="compositionally biased region" description="Polar residues" evidence="9">
    <location>
        <begin position="1298"/>
        <end position="1310"/>
    </location>
</feature>
<dbReference type="PROSITE" id="PS51635">
    <property type="entry name" value="PNPLA"/>
    <property type="match status" value="1"/>
</dbReference>
<proteinExistence type="predicted"/>
<feature type="short sequence motif" description="DGA/G" evidence="8">
    <location>
        <begin position="900"/>
        <end position="902"/>
    </location>
</feature>
<organism evidence="12 13">
    <name type="scientific">Coniosporium apollinis (strain CBS 100218)</name>
    <name type="common">Rock-inhabiting black yeast</name>
    <dbReference type="NCBI Taxonomy" id="1168221"/>
    <lineage>
        <taxon>Eukaryota</taxon>
        <taxon>Fungi</taxon>
        <taxon>Dikarya</taxon>
        <taxon>Ascomycota</taxon>
        <taxon>Pezizomycotina</taxon>
        <taxon>Dothideomycetes</taxon>
        <taxon>Dothideomycetes incertae sedis</taxon>
        <taxon>Coniosporium</taxon>
    </lineage>
</organism>
<feature type="active site" description="Nucleophile" evidence="8">
    <location>
        <position position="742"/>
    </location>
</feature>
<feature type="domain" description="RING-type" evidence="10">
    <location>
        <begin position="635"/>
        <end position="679"/>
    </location>
</feature>
<gene>
    <name evidence="12" type="ORF">W97_01652</name>
</gene>
<feature type="short sequence motif" description="GXSXG" evidence="8">
    <location>
        <begin position="740"/>
        <end position="744"/>
    </location>
</feature>
<dbReference type="Proteomes" id="UP000016924">
    <property type="component" value="Unassembled WGS sequence"/>
</dbReference>
<dbReference type="InterPro" id="IPR001841">
    <property type="entry name" value="Znf_RING"/>
</dbReference>
<accession>R7YKJ7</accession>
<feature type="compositionally biased region" description="Basic and acidic residues" evidence="9">
    <location>
        <begin position="205"/>
        <end position="216"/>
    </location>
</feature>
<dbReference type="Pfam" id="PF01734">
    <property type="entry name" value="Patatin"/>
    <property type="match status" value="1"/>
</dbReference>
<dbReference type="OrthoDB" id="194358at2759"/>
<keyword evidence="4" id="KW-0862">Zinc</keyword>
<feature type="region of interest" description="Disordered" evidence="9">
    <location>
        <begin position="944"/>
        <end position="965"/>
    </location>
</feature>
<dbReference type="eggNOG" id="KOG4231">
    <property type="taxonomic scope" value="Eukaryota"/>
</dbReference>
<dbReference type="GO" id="GO:0016020">
    <property type="term" value="C:membrane"/>
    <property type="evidence" value="ECO:0007669"/>
    <property type="project" value="TreeGrafter"/>
</dbReference>
<feature type="domain" description="PNPLA" evidence="11">
    <location>
        <begin position="702"/>
        <end position="913"/>
    </location>
</feature>
<keyword evidence="6 8" id="KW-0443">Lipid metabolism</keyword>
<keyword evidence="2 7" id="KW-0863">Zinc-finger</keyword>
<evidence type="ECO:0000313" key="12">
    <source>
        <dbReference type="EMBL" id="EON62430.1"/>
    </source>
</evidence>
<feature type="region of interest" description="Disordered" evidence="9">
    <location>
        <begin position="205"/>
        <end position="226"/>
    </location>
</feature>
<feature type="region of interest" description="Disordered" evidence="9">
    <location>
        <begin position="1284"/>
        <end position="1310"/>
    </location>
</feature>
<dbReference type="PANTHER" id="PTHR24185:SF1">
    <property type="entry name" value="CALCIUM-INDEPENDENT PHOSPHOLIPASE A2-GAMMA"/>
    <property type="match status" value="1"/>
</dbReference>
<evidence type="ECO:0000256" key="1">
    <source>
        <dbReference type="ARBA" id="ARBA00022723"/>
    </source>
</evidence>
<dbReference type="GO" id="GO:0008270">
    <property type="term" value="F:zinc ion binding"/>
    <property type="evidence" value="ECO:0007669"/>
    <property type="project" value="UniProtKB-KW"/>
</dbReference>
<evidence type="ECO:0000256" key="8">
    <source>
        <dbReference type="PROSITE-ProRule" id="PRU01161"/>
    </source>
</evidence>
<dbReference type="InterPro" id="IPR002641">
    <property type="entry name" value="PNPLA_dom"/>
</dbReference>
<dbReference type="CDD" id="cd07199">
    <property type="entry name" value="Pat17_PNPLA8_PNPLA9_like"/>
    <property type="match status" value="1"/>
</dbReference>
<keyword evidence="1" id="KW-0479">Metal-binding</keyword>
<name>R7YKJ7_CONA1</name>
<feature type="active site" description="Proton acceptor" evidence="8">
    <location>
        <position position="900"/>
    </location>
</feature>
<keyword evidence="3 8" id="KW-0378">Hydrolase</keyword>
<reference evidence="13" key="1">
    <citation type="submission" date="2012-06" db="EMBL/GenBank/DDBJ databases">
        <title>The genome sequence of Coniosporium apollinis CBS 100218.</title>
        <authorList>
            <consortium name="The Broad Institute Genome Sequencing Platform"/>
            <person name="Cuomo C."/>
            <person name="Gorbushina A."/>
            <person name="Noack S."/>
            <person name="Walker B."/>
            <person name="Young S.K."/>
            <person name="Zeng Q."/>
            <person name="Gargeya S."/>
            <person name="Fitzgerald M."/>
            <person name="Haas B."/>
            <person name="Abouelleil A."/>
            <person name="Alvarado L."/>
            <person name="Arachchi H.M."/>
            <person name="Berlin A.M."/>
            <person name="Chapman S.B."/>
            <person name="Goldberg J."/>
            <person name="Griggs A."/>
            <person name="Gujja S."/>
            <person name="Hansen M."/>
            <person name="Howarth C."/>
            <person name="Imamovic A."/>
            <person name="Larimer J."/>
            <person name="McCowan C."/>
            <person name="Montmayeur A."/>
            <person name="Murphy C."/>
            <person name="Neiman D."/>
            <person name="Pearson M."/>
            <person name="Priest M."/>
            <person name="Roberts A."/>
            <person name="Saif S."/>
            <person name="Shea T."/>
            <person name="Sisk P."/>
            <person name="Sykes S."/>
            <person name="Wortman J."/>
            <person name="Nusbaum C."/>
            <person name="Birren B."/>
        </authorList>
    </citation>
    <scope>NUCLEOTIDE SEQUENCE [LARGE SCALE GENOMIC DNA]</scope>
    <source>
        <strain evidence="13">CBS 100218</strain>
    </source>
</reference>
<dbReference type="EMBL" id="JH767559">
    <property type="protein sequence ID" value="EON62430.1"/>
    <property type="molecule type" value="Genomic_DNA"/>
</dbReference>
<evidence type="ECO:0000256" key="6">
    <source>
        <dbReference type="ARBA" id="ARBA00023098"/>
    </source>
</evidence>
<dbReference type="InterPro" id="IPR016035">
    <property type="entry name" value="Acyl_Trfase/lysoPLipase"/>
</dbReference>
<dbReference type="GO" id="GO:0047499">
    <property type="term" value="F:calcium-independent phospholipase A2 activity"/>
    <property type="evidence" value="ECO:0007669"/>
    <property type="project" value="TreeGrafter"/>
</dbReference>
<evidence type="ECO:0000256" key="9">
    <source>
        <dbReference type="SAM" id="MobiDB-lite"/>
    </source>
</evidence>
<dbReference type="RefSeq" id="XP_007777747.1">
    <property type="nucleotide sequence ID" value="XM_007779557.1"/>
</dbReference>
<dbReference type="InterPro" id="IPR017907">
    <property type="entry name" value="Znf_RING_CS"/>
</dbReference>
<feature type="short sequence motif" description="GXGXXG" evidence="8">
    <location>
        <begin position="706"/>
        <end position="711"/>
    </location>
</feature>
<dbReference type="SUPFAM" id="SSF52151">
    <property type="entry name" value="FabD/lysophospholipase-like"/>
    <property type="match status" value="1"/>
</dbReference>
<dbReference type="STRING" id="1168221.R7YKJ7"/>
<keyword evidence="13" id="KW-1185">Reference proteome</keyword>
<evidence type="ECO:0000313" key="13">
    <source>
        <dbReference type="Proteomes" id="UP000016924"/>
    </source>
</evidence>
<dbReference type="GO" id="GO:0016042">
    <property type="term" value="P:lipid catabolic process"/>
    <property type="evidence" value="ECO:0007669"/>
    <property type="project" value="UniProtKB-UniRule"/>
</dbReference>
<dbReference type="HOGENOM" id="CLU_003059_2_1_1"/>
<dbReference type="OMA" id="DGLPHEK"/>
<dbReference type="PROSITE" id="PS00518">
    <property type="entry name" value="ZF_RING_1"/>
    <property type="match status" value="1"/>
</dbReference>
<dbReference type="Gene3D" id="3.40.1090.10">
    <property type="entry name" value="Cytosolic phospholipase A2 catalytic domain"/>
    <property type="match status" value="1"/>
</dbReference>
<dbReference type="CDD" id="cd16449">
    <property type="entry name" value="RING-HC"/>
    <property type="match status" value="1"/>
</dbReference>
<evidence type="ECO:0008006" key="14">
    <source>
        <dbReference type="Google" id="ProtNLM"/>
    </source>
</evidence>
<evidence type="ECO:0000259" key="11">
    <source>
        <dbReference type="PROSITE" id="PS51635"/>
    </source>
</evidence>
<dbReference type="PROSITE" id="PS50089">
    <property type="entry name" value="ZF_RING_2"/>
    <property type="match status" value="1"/>
</dbReference>
<evidence type="ECO:0000256" key="4">
    <source>
        <dbReference type="ARBA" id="ARBA00022833"/>
    </source>
</evidence>
<dbReference type="GeneID" id="19898963"/>
<evidence type="ECO:0000256" key="7">
    <source>
        <dbReference type="PROSITE-ProRule" id="PRU00175"/>
    </source>
</evidence>
<evidence type="ECO:0000256" key="2">
    <source>
        <dbReference type="ARBA" id="ARBA00022771"/>
    </source>
</evidence>
<keyword evidence="5 8" id="KW-0442">Lipid degradation</keyword>
<sequence length="1345" mass="151606">MSTDRQCESCEEVTVTHYCVSCDSHYCDPCWKRQGPHRPGKVGQDGLPHEKTDLNVVEALRDILSPPSSVAEQDELHREDLDTTWFGVVHEDNVPVFQNYDRYASVMADSLCSDTDVRYPQLVSFIGQTGAGKSTLVKMLINHQGPGITDSSSKFPSPVVGSAINSTPTSADVHLYADPGTYYQQRPLLYADCEGLEGGERDPLAEKHKAADDRPALRARQKSKPVKKLQKAARCSRIEWATTPEKRKRQFAVTQLYPRVLYTFSDVIVFVLRNSKTFEAVLEKLLNWASASIEKSLNQPLLPHAIIALNATENSIDPSQWTVKEATQRLLSDIDDSIALVPQFANYAEYWRNRGKKIKSMKDLIECFYSSVTVVRIPTKGRYMLINEQVEKLHQEIVSACNNAYIARQKARMLCDADGLQIYLQSAFDHFSRDLDTPFNFIEVSLKNNPIPLDFRGNILKLALAIRDWSQDSIRSGPRIFKILGPMVASCIMLDFARQKYQGTATELFDKHYLHHCFQALEDFCAFHWCCHFANRSGKCVNTRAGHAKGHQNERGKSIAGGEFESSFSADSYCEIWKMELQDNVREIEKTLQREIFGNPSFGEEAAAHKLHLHRLNDFYGKFGSAYKVVSHSTCFCCLRELPEHALPCGHVLCTPCINSYGIAVDKYCISMWRCPLHTDDTVWKEPYLVRLKPPHAGVRILTLDGGGFRGIVELEVLKAVERTLGGKIPIQAFFDLIVGTSTGGIIALGLGVQGWSVDSCIDKFKSLCGRAFSPRDFRGIPGFRKLAFVHHHAMYKTRPFVGALCEAFGEARLFGGLQDSNSYQTKVAVTSATGTGQQAVVISNYNRPRNSDDQQGYRYERPDKPDLELKVWEAARATSAAPKYFKPFLCERTGNLYWDGALYHNNPVNVANHERKLLWPDTANSHPDIVLSIGSGSKHYLNTTEESRDRLRKSPSPSSTYPPHDVESNRVLVDWARKPKWTHLWTVLVNRVRDVLDSDRIWESFLLDVAEPQSLQRERYIRLNIDLGFDPPALDAVDQLDNVQTAARDQLYGAAPYKSQIQQIAARLVASCFFFDKTAGSLSETDSGFQVSGAIYCRFGGESASMRALGDYLRLQQTPDFQPYFSIEERYREAHAQRVIIRESVIYDMISRARFNMEPVTVHTSKQAARITISLYLKPEQGFAISGFPRSLIVEESLKLTHQKSPPVTPRPIFKSEYHQHSATSSKSSRSLSAPIVNRDVYHRSNSYPFYDEAKEDENMNGARVRSVTETYVPTLHAQASSILENESSDEWDPADGSSTSTRIELLPSQNADGSLLDVQLSLADADIGRALEERFKKRDSDDW</sequence>
<evidence type="ECO:0000256" key="3">
    <source>
        <dbReference type="ARBA" id="ARBA00022801"/>
    </source>
</evidence>
<feature type="compositionally biased region" description="Basic residues" evidence="9">
    <location>
        <begin position="217"/>
        <end position="226"/>
    </location>
</feature>
<dbReference type="GO" id="GO:0046486">
    <property type="term" value="P:glycerolipid metabolic process"/>
    <property type="evidence" value="ECO:0007669"/>
    <property type="project" value="UniProtKB-ARBA"/>
</dbReference>
<evidence type="ECO:0000256" key="5">
    <source>
        <dbReference type="ARBA" id="ARBA00022963"/>
    </source>
</evidence>
<dbReference type="GO" id="GO:0019369">
    <property type="term" value="P:arachidonate metabolic process"/>
    <property type="evidence" value="ECO:0007669"/>
    <property type="project" value="TreeGrafter"/>
</dbReference>
<dbReference type="PANTHER" id="PTHR24185">
    <property type="entry name" value="CALCIUM-INDEPENDENT PHOSPHOLIPASE A2-GAMMA"/>
    <property type="match status" value="1"/>
</dbReference>
<protein>
    <recommendedName>
        <fullName evidence="14">PNPLA domain-containing protein</fullName>
    </recommendedName>
</protein>
<evidence type="ECO:0000259" key="10">
    <source>
        <dbReference type="PROSITE" id="PS50089"/>
    </source>
</evidence>